<organism evidence="9 10">
    <name type="scientific">Caenimonas sedimenti</name>
    <dbReference type="NCBI Taxonomy" id="2596921"/>
    <lineage>
        <taxon>Bacteria</taxon>
        <taxon>Pseudomonadati</taxon>
        <taxon>Pseudomonadota</taxon>
        <taxon>Betaproteobacteria</taxon>
        <taxon>Burkholderiales</taxon>
        <taxon>Comamonadaceae</taxon>
        <taxon>Caenimonas</taxon>
    </lineage>
</organism>
<evidence type="ECO:0000313" key="9">
    <source>
        <dbReference type="EMBL" id="TWO71513.1"/>
    </source>
</evidence>
<dbReference type="Proteomes" id="UP000318199">
    <property type="component" value="Unassembled WGS sequence"/>
</dbReference>
<evidence type="ECO:0000256" key="2">
    <source>
        <dbReference type="ARBA" id="ARBA00008664"/>
    </source>
</evidence>
<dbReference type="EMBL" id="VOBQ01000008">
    <property type="protein sequence ID" value="TWO71513.1"/>
    <property type="molecule type" value="Genomic_DNA"/>
</dbReference>
<dbReference type="InterPro" id="IPR025202">
    <property type="entry name" value="PLD-like_dom"/>
</dbReference>
<protein>
    <recommendedName>
        <fullName evidence="3">phospholipase D</fullName>
        <ecNumber evidence="3">3.1.4.4</ecNumber>
    </recommendedName>
</protein>
<comment type="caution">
    <text evidence="9">The sequence shown here is derived from an EMBL/GenBank/DDBJ whole genome shotgun (WGS) entry which is preliminary data.</text>
</comment>
<keyword evidence="10" id="KW-1185">Reference proteome</keyword>
<evidence type="ECO:0000256" key="1">
    <source>
        <dbReference type="ARBA" id="ARBA00000798"/>
    </source>
</evidence>
<dbReference type="InterPro" id="IPR001736">
    <property type="entry name" value="PLipase_D/transphosphatidylase"/>
</dbReference>
<dbReference type="GO" id="GO:0006793">
    <property type="term" value="P:phosphorus metabolic process"/>
    <property type="evidence" value="ECO:0007669"/>
    <property type="project" value="UniProtKB-ARBA"/>
</dbReference>
<comment type="similarity">
    <text evidence="2">Belongs to the phospholipase D family.</text>
</comment>
<evidence type="ECO:0000256" key="7">
    <source>
        <dbReference type="SAM" id="MobiDB-lite"/>
    </source>
</evidence>
<reference evidence="9 10" key="1">
    <citation type="submission" date="2019-07" db="EMBL/GenBank/DDBJ databases">
        <title>Caenimonas sedimenti sp. nov., isolated from activated sludge.</title>
        <authorList>
            <person name="Xu J."/>
        </authorList>
    </citation>
    <scope>NUCLEOTIDE SEQUENCE [LARGE SCALE GENOMIC DNA]</scope>
    <source>
        <strain evidence="9 10">HX-9-20</strain>
    </source>
</reference>
<dbReference type="PANTHER" id="PTHR43856">
    <property type="entry name" value="CARDIOLIPIN HYDROLASE"/>
    <property type="match status" value="1"/>
</dbReference>
<dbReference type="PANTHER" id="PTHR43856:SF1">
    <property type="entry name" value="MITOCHONDRIAL CARDIOLIPIN HYDROLASE"/>
    <property type="match status" value="1"/>
</dbReference>
<dbReference type="CDD" id="cd09172">
    <property type="entry name" value="PLDc_Nuc_like_unchar1_1"/>
    <property type="match status" value="1"/>
</dbReference>
<dbReference type="PROSITE" id="PS50035">
    <property type="entry name" value="PLD"/>
    <property type="match status" value="1"/>
</dbReference>
<dbReference type="OrthoDB" id="9789376at2"/>
<comment type="catalytic activity">
    <reaction evidence="1">
        <text>a 1,2-diacyl-sn-glycero-3-phosphocholine + H2O = a 1,2-diacyl-sn-glycero-3-phosphate + choline + H(+)</text>
        <dbReference type="Rhea" id="RHEA:14445"/>
        <dbReference type="ChEBI" id="CHEBI:15354"/>
        <dbReference type="ChEBI" id="CHEBI:15377"/>
        <dbReference type="ChEBI" id="CHEBI:15378"/>
        <dbReference type="ChEBI" id="CHEBI:57643"/>
        <dbReference type="ChEBI" id="CHEBI:58608"/>
        <dbReference type="EC" id="3.1.4.4"/>
    </reaction>
</comment>
<dbReference type="RefSeq" id="WP_145893125.1">
    <property type="nucleotide sequence ID" value="NZ_VOBQ01000008.1"/>
</dbReference>
<dbReference type="AlphaFoldDB" id="A0A562ZSL1"/>
<evidence type="ECO:0000259" key="8">
    <source>
        <dbReference type="PROSITE" id="PS50035"/>
    </source>
</evidence>
<feature type="domain" description="PLD phosphodiesterase" evidence="8">
    <location>
        <begin position="451"/>
        <end position="482"/>
    </location>
</feature>
<evidence type="ECO:0000256" key="4">
    <source>
        <dbReference type="ARBA" id="ARBA00022801"/>
    </source>
</evidence>
<proteinExistence type="inferred from homology"/>
<dbReference type="Pfam" id="PF13091">
    <property type="entry name" value="PLDc_2"/>
    <property type="match status" value="2"/>
</dbReference>
<dbReference type="EC" id="3.1.4.4" evidence="3"/>
<dbReference type="SUPFAM" id="SSF56024">
    <property type="entry name" value="Phospholipase D/nuclease"/>
    <property type="match status" value="2"/>
</dbReference>
<keyword evidence="4" id="KW-0378">Hydrolase</keyword>
<evidence type="ECO:0000313" key="10">
    <source>
        <dbReference type="Proteomes" id="UP000318199"/>
    </source>
</evidence>
<feature type="region of interest" description="Disordered" evidence="7">
    <location>
        <begin position="329"/>
        <end position="360"/>
    </location>
</feature>
<accession>A0A562ZSL1</accession>
<keyword evidence="6" id="KW-0443">Lipid metabolism</keyword>
<dbReference type="GO" id="GO:0004630">
    <property type="term" value="F:phospholipase D activity"/>
    <property type="evidence" value="ECO:0007669"/>
    <property type="project" value="UniProtKB-EC"/>
</dbReference>
<evidence type="ECO:0000256" key="3">
    <source>
        <dbReference type="ARBA" id="ARBA00012027"/>
    </source>
</evidence>
<evidence type="ECO:0000256" key="5">
    <source>
        <dbReference type="ARBA" id="ARBA00022963"/>
    </source>
</evidence>
<dbReference type="InterPro" id="IPR051406">
    <property type="entry name" value="PLD_domain"/>
</dbReference>
<dbReference type="GO" id="GO:0016042">
    <property type="term" value="P:lipid catabolic process"/>
    <property type="evidence" value="ECO:0007669"/>
    <property type="project" value="UniProtKB-KW"/>
</dbReference>
<sequence length="566" mass="63123">MRATAKSSSLRAAAYAGTYVVVLAWDTLNGKKPTRKDLLGYAIERTELDSDGGEIERYWMRGIKRFMDKDKGLPPGTPVPTAEHPVQTFQWADYTATAGRRYQYRIVPVFGTVKNTKLDDEAAVTLDVTAEDVVDPASTSARPRHDVYFNRGVIGSQAYAREFGNRNPDAENPRAAEMRWLSRGLFEALIKFIGQAKDGMALRAALYEFHYAPVANAFVKAIEGGADVKIVYDAESTYKVSNEETIGNAGLAELGAVVPRTVSEGIRHNKFIVLVDDEGPAAVWTGSTNISDGGIFGHSNVGHVVWDREVAGKYLEYWELLAQPKTTPTKLRGPLKAATPLPPEKTPKKSVTPVFSPRDDKDSDETLQWYAERLAEARELACMTFAFNIDPLFAKVLNVENDVLRYVVKDDPLGETESIGQDRDLIFAAGSFLGSGALANFLRERSNPLNRNRYIHNKFMLVDPLGKDPLVISGSANFSKPSQRINDENMLVIRGDTRVADIYFGEFMRVFDHHYARYISRVLSEAGRSDPEAGYLKALTDDWLPTHFNPDSYKAKRRRYFVKPGT</sequence>
<dbReference type="Gene3D" id="3.30.870.10">
    <property type="entry name" value="Endonuclease Chain A"/>
    <property type="match status" value="2"/>
</dbReference>
<gene>
    <name evidence="9" type="ORF">FN976_11405</name>
</gene>
<evidence type="ECO:0000256" key="6">
    <source>
        <dbReference type="ARBA" id="ARBA00023098"/>
    </source>
</evidence>
<name>A0A562ZSL1_9BURK</name>
<dbReference type="GO" id="GO:0016891">
    <property type="term" value="F:RNA endonuclease activity producing 5'-phosphomonoesters, hydrolytic mechanism"/>
    <property type="evidence" value="ECO:0007669"/>
    <property type="project" value="TreeGrafter"/>
</dbReference>
<keyword evidence="5" id="KW-0442">Lipid degradation</keyword>